<proteinExistence type="inferred from homology"/>
<dbReference type="Gene3D" id="3.20.20.70">
    <property type="entry name" value="Aldolase class I"/>
    <property type="match status" value="1"/>
</dbReference>
<comment type="pathway">
    <text evidence="1">Carbohydrate acid metabolism.</text>
</comment>
<evidence type="ECO:0000256" key="3">
    <source>
        <dbReference type="ARBA" id="ARBA00011233"/>
    </source>
</evidence>
<dbReference type="STRING" id="112248.SAMN05444392_101803"/>
<accession>A0A1M4U415</accession>
<dbReference type="Pfam" id="PF01081">
    <property type="entry name" value="Aldolase"/>
    <property type="match status" value="1"/>
</dbReference>
<dbReference type="SUPFAM" id="SSF51569">
    <property type="entry name" value="Aldolase"/>
    <property type="match status" value="1"/>
</dbReference>
<comment type="subunit">
    <text evidence="3">Homotrimer.</text>
</comment>
<evidence type="ECO:0000256" key="5">
    <source>
        <dbReference type="ARBA" id="ARBA00023277"/>
    </source>
</evidence>
<keyword evidence="5" id="KW-0119">Carbohydrate metabolism</keyword>
<dbReference type="NCBIfam" id="TIGR01182">
    <property type="entry name" value="eda"/>
    <property type="match status" value="1"/>
</dbReference>
<dbReference type="EMBL" id="FQVL01000001">
    <property type="protein sequence ID" value="SHE51541.1"/>
    <property type="molecule type" value="Genomic_DNA"/>
</dbReference>
<dbReference type="RefSeq" id="WP_084731025.1">
    <property type="nucleotide sequence ID" value="NZ_FQVL01000001.1"/>
</dbReference>
<dbReference type="PANTHER" id="PTHR30246:SF1">
    <property type="entry name" value="2-DEHYDRO-3-DEOXY-6-PHOSPHOGALACTONATE ALDOLASE-RELATED"/>
    <property type="match status" value="1"/>
</dbReference>
<name>A0A1M4U415_9BACL</name>
<comment type="similarity">
    <text evidence="2">Belongs to the KHG/KDPG aldolase family.</text>
</comment>
<organism evidence="6 7">
    <name type="scientific">Seinonella peptonophila</name>
    <dbReference type="NCBI Taxonomy" id="112248"/>
    <lineage>
        <taxon>Bacteria</taxon>
        <taxon>Bacillati</taxon>
        <taxon>Bacillota</taxon>
        <taxon>Bacilli</taxon>
        <taxon>Bacillales</taxon>
        <taxon>Thermoactinomycetaceae</taxon>
        <taxon>Seinonella</taxon>
    </lineage>
</organism>
<dbReference type="Proteomes" id="UP000184476">
    <property type="component" value="Unassembled WGS sequence"/>
</dbReference>
<protein>
    <submittedName>
        <fullName evidence="6">2-dehydro-3-deoxyphosphogluconate aldolase / (4S)-4-hydroxy-2-oxoglutarate aldolase</fullName>
    </submittedName>
</protein>
<dbReference type="GO" id="GO:0016829">
    <property type="term" value="F:lyase activity"/>
    <property type="evidence" value="ECO:0007669"/>
    <property type="project" value="UniProtKB-KW"/>
</dbReference>
<dbReference type="AlphaFoldDB" id="A0A1M4U415"/>
<dbReference type="InterPro" id="IPR013785">
    <property type="entry name" value="Aldolase_TIM"/>
</dbReference>
<dbReference type="PANTHER" id="PTHR30246">
    <property type="entry name" value="2-KETO-3-DEOXY-6-PHOSPHOGLUCONATE ALDOLASE"/>
    <property type="match status" value="1"/>
</dbReference>
<evidence type="ECO:0000313" key="6">
    <source>
        <dbReference type="EMBL" id="SHE51541.1"/>
    </source>
</evidence>
<dbReference type="InterPro" id="IPR000887">
    <property type="entry name" value="Aldlse_KDPG_KHG"/>
</dbReference>
<evidence type="ECO:0000313" key="7">
    <source>
        <dbReference type="Proteomes" id="UP000184476"/>
    </source>
</evidence>
<evidence type="ECO:0000256" key="4">
    <source>
        <dbReference type="ARBA" id="ARBA00023239"/>
    </source>
</evidence>
<dbReference type="OrthoDB" id="9802667at2"/>
<sequence length="213" mass="22830">MNKNLSPSALLEQTKVIAIMRGVEQERAIRSGIALAEGGVRLIEVTLNTPDALSILSAWREQLPSEVLIGAGTVMSPQMVQDAVAAGASFLITPHFDPAVIDAALERDVEIWPGVMTPTEVAAALRMGLEVVKIFPIALFGPSYIQSLKGPFEQVKPIAVGGVTPENMQDYLRAGAVGVAFGSHLFDPQSIATQNWEQIKQRASGIIQKAKVF</sequence>
<evidence type="ECO:0000256" key="2">
    <source>
        <dbReference type="ARBA" id="ARBA00006906"/>
    </source>
</evidence>
<keyword evidence="7" id="KW-1185">Reference proteome</keyword>
<evidence type="ECO:0000256" key="1">
    <source>
        <dbReference type="ARBA" id="ARBA00004761"/>
    </source>
</evidence>
<reference evidence="6 7" key="1">
    <citation type="submission" date="2016-11" db="EMBL/GenBank/DDBJ databases">
        <authorList>
            <person name="Jaros S."/>
            <person name="Januszkiewicz K."/>
            <person name="Wedrychowicz H."/>
        </authorList>
    </citation>
    <scope>NUCLEOTIDE SEQUENCE [LARGE SCALE GENOMIC DNA]</scope>
    <source>
        <strain evidence="6 7">DSM 44666</strain>
    </source>
</reference>
<dbReference type="CDD" id="cd00452">
    <property type="entry name" value="KDPG_aldolase"/>
    <property type="match status" value="1"/>
</dbReference>
<keyword evidence="4" id="KW-0456">Lyase</keyword>
<gene>
    <name evidence="6" type="ORF">SAMN05444392_101803</name>
</gene>